<dbReference type="Pfam" id="PF00768">
    <property type="entry name" value="Peptidase_S11"/>
    <property type="match status" value="1"/>
</dbReference>
<keyword evidence="9" id="KW-0645">Protease</keyword>
<dbReference type="SUPFAM" id="SSF56601">
    <property type="entry name" value="beta-lactamase/transpeptidase-like"/>
    <property type="match status" value="1"/>
</dbReference>
<comment type="caution">
    <text evidence="9">The sequence shown here is derived from an EMBL/GenBank/DDBJ whole genome shotgun (WGS) entry which is preliminary data.</text>
</comment>
<dbReference type="PANTHER" id="PTHR21581">
    <property type="entry name" value="D-ALANYL-D-ALANINE CARBOXYPEPTIDASE"/>
    <property type="match status" value="1"/>
</dbReference>
<comment type="similarity">
    <text evidence="1 7">Belongs to the peptidase S11 family.</text>
</comment>
<sequence>MGRKILGIILLCLALLIIISIPVALFTPVGGTVTNLFSPPTPTPTPRPVLTVRGTPPAIGSKIAYLVDDDTGNVLVNVKGRERVPMASTTKIMTAILTIDKADLNQVVTIKQDAIDEAKVHNGSNAQLVVGDQIRLKDLLYALMLPSGDDAATAIADSVAGSQTQFVTMMNAYAKQLKLQNTHYINADGLTYEGKDGKPDPNHYTTGEDLVKLTRYAMRNPLFAQIVQLQKYVLPANGVHHAYDWETTDTMLSTYAGLTGVKTGFTGEAGYCLVFSAYSSGHRLVGAVLDAKDEEERFKDASSLLDWAFALPVLPPPAPKQ</sequence>
<keyword evidence="3" id="KW-0378">Hydrolase</keyword>
<dbReference type="PRINTS" id="PR00725">
    <property type="entry name" value="DADACBPTASE1"/>
</dbReference>
<organism evidence="9 10">
    <name type="scientific">Ktedonobacter robiniae</name>
    <dbReference type="NCBI Taxonomy" id="2778365"/>
    <lineage>
        <taxon>Bacteria</taxon>
        <taxon>Bacillati</taxon>
        <taxon>Chloroflexota</taxon>
        <taxon>Ktedonobacteria</taxon>
        <taxon>Ktedonobacterales</taxon>
        <taxon>Ktedonobacteraceae</taxon>
        <taxon>Ktedonobacter</taxon>
    </lineage>
</organism>
<gene>
    <name evidence="9" type="ORF">KSB_78740</name>
</gene>
<keyword evidence="6" id="KW-0961">Cell wall biogenesis/degradation</keyword>
<evidence type="ECO:0000256" key="3">
    <source>
        <dbReference type="ARBA" id="ARBA00022801"/>
    </source>
</evidence>
<proteinExistence type="inferred from homology"/>
<reference evidence="9 10" key="1">
    <citation type="journal article" date="2021" name="Int. J. Syst. Evol. Microbiol.">
        <title>Reticulibacter mediterranei gen. nov., sp. nov., within the new family Reticulibacteraceae fam. nov., and Ktedonospora formicarum gen. nov., sp. nov., Ktedonobacter robiniae sp. nov., Dictyobacter formicarum sp. nov. and Dictyobacter arantiisoli sp. nov., belonging to the class Ktedonobacteria.</title>
        <authorList>
            <person name="Yabe S."/>
            <person name="Zheng Y."/>
            <person name="Wang C.M."/>
            <person name="Sakai Y."/>
            <person name="Abe K."/>
            <person name="Yokota A."/>
            <person name="Donadio S."/>
            <person name="Cavaletti L."/>
            <person name="Monciardini P."/>
        </authorList>
    </citation>
    <scope>NUCLEOTIDE SEQUENCE [LARGE SCALE GENOMIC DNA]</scope>
    <source>
        <strain evidence="9 10">SOSP1-30</strain>
    </source>
</reference>
<evidence type="ECO:0000256" key="1">
    <source>
        <dbReference type="ARBA" id="ARBA00007164"/>
    </source>
</evidence>
<protein>
    <submittedName>
        <fullName evidence="9">D-alanyl-D-alanine carboxypeptidase</fullName>
    </submittedName>
</protein>
<name>A0ABQ3V2K8_9CHLR</name>
<evidence type="ECO:0000256" key="5">
    <source>
        <dbReference type="ARBA" id="ARBA00022984"/>
    </source>
</evidence>
<evidence type="ECO:0000256" key="6">
    <source>
        <dbReference type="ARBA" id="ARBA00023316"/>
    </source>
</evidence>
<dbReference type="PANTHER" id="PTHR21581:SF33">
    <property type="entry name" value="D-ALANYL-D-ALANINE CARBOXYPEPTIDASE DACB"/>
    <property type="match status" value="1"/>
</dbReference>
<keyword evidence="2" id="KW-0732">Signal</keyword>
<feature type="domain" description="Peptidase S11 D-alanyl-D-alanine carboxypeptidase A N-terminal" evidence="8">
    <location>
        <begin position="55"/>
        <end position="292"/>
    </location>
</feature>
<keyword evidence="4" id="KW-0133">Cell shape</keyword>
<keyword evidence="10" id="KW-1185">Reference proteome</keyword>
<dbReference type="EMBL" id="BNJG01000003">
    <property type="protein sequence ID" value="GHO59399.1"/>
    <property type="molecule type" value="Genomic_DNA"/>
</dbReference>
<evidence type="ECO:0000256" key="4">
    <source>
        <dbReference type="ARBA" id="ARBA00022960"/>
    </source>
</evidence>
<keyword evidence="5" id="KW-0573">Peptidoglycan synthesis</keyword>
<dbReference type="Gene3D" id="3.40.710.10">
    <property type="entry name" value="DD-peptidase/beta-lactamase superfamily"/>
    <property type="match status" value="1"/>
</dbReference>
<evidence type="ECO:0000313" key="9">
    <source>
        <dbReference type="EMBL" id="GHO59399.1"/>
    </source>
</evidence>
<accession>A0ABQ3V2K8</accession>
<dbReference type="Proteomes" id="UP000654345">
    <property type="component" value="Unassembled WGS sequence"/>
</dbReference>
<keyword evidence="9" id="KW-0121">Carboxypeptidase</keyword>
<dbReference type="InterPro" id="IPR018044">
    <property type="entry name" value="Peptidase_S11"/>
</dbReference>
<evidence type="ECO:0000256" key="7">
    <source>
        <dbReference type="RuleBase" id="RU004016"/>
    </source>
</evidence>
<evidence type="ECO:0000313" key="10">
    <source>
        <dbReference type="Proteomes" id="UP000654345"/>
    </source>
</evidence>
<dbReference type="GO" id="GO:0004180">
    <property type="term" value="F:carboxypeptidase activity"/>
    <property type="evidence" value="ECO:0007669"/>
    <property type="project" value="UniProtKB-KW"/>
</dbReference>
<dbReference type="RefSeq" id="WP_201375589.1">
    <property type="nucleotide sequence ID" value="NZ_BNJG01000003.1"/>
</dbReference>
<dbReference type="InterPro" id="IPR012338">
    <property type="entry name" value="Beta-lactam/transpept-like"/>
</dbReference>
<evidence type="ECO:0000259" key="8">
    <source>
        <dbReference type="Pfam" id="PF00768"/>
    </source>
</evidence>
<dbReference type="InterPro" id="IPR001967">
    <property type="entry name" value="Peptidase_S11_N"/>
</dbReference>
<evidence type="ECO:0000256" key="2">
    <source>
        <dbReference type="ARBA" id="ARBA00022729"/>
    </source>
</evidence>